<accession>A0ABD3NFN2</accession>
<name>A0ABD3NFN2_9STRA</name>
<comment type="caution">
    <text evidence="1">The sequence shown here is derived from an EMBL/GenBank/DDBJ whole genome shotgun (WGS) entry which is preliminary data.</text>
</comment>
<protein>
    <recommendedName>
        <fullName evidence="3">DDE Tnp4 domain-containing protein</fullName>
    </recommendedName>
</protein>
<keyword evidence="2" id="KW-1185">Reference proteome</keyword>
<reference evidence="1 2" key="1">
    <citation type="journal article" date="2020" name="G3 (Bethesda)">
        <title>Improved Reference Genome for Cyclotella cryptica CCMP332, a Model for Cell Wall Morphogenesis, Salinity Adaptation, and Lipid Production in Diatoms (Bacillariophyta).</title>
        <authorList>
            <person name="Roberts W.R."/>
            <person name="Downey K.M."/>
            <person name="Ruck E.C."/>
            <person name="Traller J.C."/>
            <person name="Alverson A.J."/>
        </authorList>
    </citation>
    <scope>NUCLEOTIDE SEQUENCE [LARGE SCALE GENOMIC DNA]</scope>
    <source>
        <strain evidence="1 2">CCMP332</strain>
    </source>
</reference>
<sequence>MQMDNYNFFHSSARIWIECVFGEIDLRWGILWRPLKFSLKHKIAVIDACMSLHNFIINFCKSNMFTTSFDHLDKDVFEEDCRRFLQSNMDVCSVGVHGRGEEERGDERGNRFVGGRPLSAETEAREIGMAMRNAIWDELVRTNFTRPPSNFYQSNKRI</sequence>
<dbReference type="Proteomes" id="UP001516023">
    <property type="component" value="Unassembled WGS sequence"/>
</dbReference>
<evidence type="ECO:0000313" key="2">
    <source>
        <dbReference type="Proteomes" id="UP001516023"/>
    </source>
</evidence>
<evidence type="ECO:0000313" key="1">
    <source>
        <dbReference type="EMBL" id="KAL3774173.1"/>
    </source>
</evidence>
<proteinExistence type="predicted"/>
<dbReference type="EMBL" id="JABMIG020000613">
    <property type="protein sequence ID" value="KAL3774173.1"/>
    <property type="molecule type" value="Genomic_DNA"/>
</dbReference>
<dbReference type="AlphaFoldDB" id="A0ABD3NFN2"/>
<organism evidence="1 2">
    <name type="scientific">Cyclotella cryptica</name>
    <dbReference type="NCBI Taxonomy" id="29204"/>
    <lineage>
        <taxon>Eukaryota</taxon>
        <taxon>Sar</taxon>
        <taxon>Stramenopiles</taxon>
        <taxon>Ochrophyta</taxon>
        <taxon>Bacillariophyta</taxon>
        <taxon>Coscinodiscophyceae</taxon>
        <taxon>Thalassiosirophycidae</taxon>
        <taxon>Stephanodiscales</taxon>
        <taxon>Stephanodiscaceae</taxon>
        <taxon>Cyclotella</taxon>
    </lineage>
</organism>
<evidence type="ECO:0008006" key="3">
    <source>
        <dbReference type="Google" id="ProtNLM"/>
    </source>
</evidence>
<gene>
    <name evidence="1" type="ORF">HJC23_006823</name>
</gene>